<evidence type="ECO:0000256" key="3">
    <source>
        <dbReference type="SAM" id="MobiDB-lite"/>
    </source>
</evidence>
<evidence type="ECO:0000313" key="5">
    <source>
        <dbReference type="EnsemblMetazoa" id="AMAM006940-PA"/>
    </source>
</evidence>
<keyword evidence="1" id="KW-0403">Intermediate filament</keyword>
<dbReference type="PANTHER" id="PTHR45721:SF11">
    <property type="entry name" value="LAMIN DM0-RELATED"/>
    <property type="match status" value="1"/>
</dbReference>
<sequence length="167" mass="18717">MSQRTKRSGASTPVPVTASTPVQQSGSAAMGGAAASQHHSGSRPSSPLSPTRHSRMQEKQSLQYLNDRLAAYMDRMRMLEQENSRLTMEVRTSQDTSTREVSNIKSMYEHELSDARKLLDETSREKARMEIDGKRILEENEDLKKRKLAARIAGKRTTGEQLSPAER</sequence>
<feature type="compositionally biased region" description="Low complexity" evidence="3">
    <location>
        <begin position="23"/>
        <end position="39"/>
    </location>
</feature>
<dbReference type="GO" id="GO:0005200">
    <property type="term" value="F:structural constituent of cytoskeleton"/>
    <property type="evidence" value="ECO:0007669"/>
    <property type="project" value="TreeGrafter"/>
</dbReference>
<feature type="domain" description="IF rod" evidence="4">
    <location>
        <begin position="58"/>
        <end position="167"/>
    </location>
</feature>
<dbReference type="GO" id="GO:0051664">
    <property type="term" value="P:nuclear pore localization"/>
    <property type="evidence" value="ECO:0007669"/>
    <property type="project" value="TreeGrafter"/>
</dbReference>
<evidence type="ECO:0000256" key="1">
    <source>
        <dbReference type="ARBA" id="ARBA00022754"/>
    </source>
</evidence>
<dbReference type="AlphaFoldDB" id="A0A182SHK8"/>
<feature type="region of interest" description="Disordered" evidence="3">
    <location>
        <begin position="1"/>
        <end position="63"/>
    </location>
</feature>
<dbReference type="GO" id="GO:0006998">
    <property type="term" value="P:nuclear envelope organization"/>
    <property type="evidence" value="ECO:0007669"/>
    <property type="project" value="TreeGrafter"/>
</dbReference>
<dbReference type="PROSITE" id="PS51842">
    <property type="entry name" value="IF_ROD_2"/>
    <property type="match status" value="1"/>
</dbReference>
<dbReference type="SUPFAM" id="SSF64593">
    <property type="entry name" value="Intermediate filament protein, coiled coil region"/>
    <property type="match status" value="1"/>
</dbReference>
<keyword evidence="6" id="KW-1185">Reference proteome</keyword>
<dbReference type="InterPro" id="IPR039008">
    <property type="entry name" value="IF_rod_dom"/>
</dbReference>
<dbReference type="VEuPathDB" id="VectorBase:AMAM006940"/>
<accession>A0A182SHK8</accession>
<keyword evidence="2" id="KW-0175">Coiled coil</keyword>
<reference evidence="5" key="2">
    <citation type="submission" date="2020-05" db="UniProtKB">
        <authorList>
            <consortium name="EnsemblMetazoa"/>
        </authorList>
    </citation>
    <scope>IDENTIFICATION</scope>
    <source>
        <strain evidence="5">maculatus3</strain>
    </source>
</reference>
<dbReference type="Pfam" id="PF00038">
    <property type="entry name" value="Filament"/>
    <property type="match status" value="1"/>
</dbReference>
<name>A0A182SHK8_9DIPT</name>
<dbReference type="GO" id="GO:0031507">
    <property type="term" value="P:heterochromatin formation"/>
    <property type="evidence" value="ECO:0007669"/>
    <property type="project" value="TreeGrafter"/>
</dbReference>
<dbReference type="EnsemblMetazoa" id="AMAM006940-RA">
    <property type="protein sequence ID" value="AMAM006940-PA"/>
    <property type="gene ID" value="AMAM006940"/>
</dbReference>
<dbReference type="Proteomes" id="UP000075901">
    <property type="component" value="Unassembled WGS sequence"/>
</dbReference>
<dbReference type="GO" id="GO:0007097">
    <property type="term" value="P:nuclear migration"/>
    <property type="evidence" value="ECO:0007669"/>
    <property type="project" value="TreeGrafter"/>
</dbReference>
<evidence type="ECO:0000256" key="2">
    <source>
        <dbReference type="ARBA" id="ARBA00023054"/>
    </source>
</evidence>
<organism evidence="5 6">
    <name type="scientific">Anopheles maculatus</name>
    <dbReference type="NCBI Taxonomy" id="74869"/>
    <lineage>
        <taxon>Eukaryota</taxon>
        <taxon>Metazoa</taxon>
        <taxon>Ecdysozoa</taxon>
        <taxon>Arthropoda</taxon>
        <taxon>Hexapoda</taxon>
        <taxon>Insecta</taxon>
        <taxon>Pterygota</taxon>
        <taxon>Neoptera</taxon>
        <taxon>Endopterygota</taxon>
        <taxon>Diptera</taxon>
        <taxon>Nematocera</taxon>
        <taxon>Culicoidea</taxon>
        <taxon>Culicidae</taxon>
        <taxon>Anophelinae</taxon>
        <taxon>Anopheles</taxon>
        <taxon>Anopheles maculatus group</taxon>
    </lineage>
</organism>
<protein>
    <recommendedName>
        <fullName evidence="4">IF rod domain-containing protein</fullName>
    </recommendedName>
</protein>
<dbReference type="GO" id="GO:0005882">
    <property type="term" value="C:intermediate filament"/>
    <property type="evidence" value="ECO:0007669"/>
    <property type="project" value="UniProtKB-KW"/>
</dbReference>
<proteinExistence type="predicted"/>
<evidence type="ECO:0000313" key="6">
    <source>
        <dbReference type="Proteomes" id="UP000075901"/>
    </source>
</evidence>
<dbReference type="GO" id="GO:0090435">
    <property type="term" value="P:protein localization to nuclear envelope"/>
    <property type="evidence" value="ECO:0007669"/>
    <property type="project" value="TreeGrafter"/>
</dbReference>
<dbReference type="GO" id="GO:0005652">
    <property type="term" value="C:nuclear lamina"/>
    <property type="evidence" value="ECO:0007669"/>
    <property type="project" value="TreeGrafter"/>
</dbReference>
<dbReference type="Gene3D" id="1.20.5.1160">
    <property type="entry name" value="Vasodilator-stimulated phosphoprotein"/>
    <property type="match status" value="1"/>
</dbReference>
<reference evidence="6" key="1">
    <citation type="submission" date="2013-09" db="EMBL/GenBank/DDBJ databases">
        <title>The Genome Sequence of Anopheles maculatus species B.</title>
        <authorList>
            <consortium name="The Broad Institute Genomics Platform"/>
            <person name="Neafsey D.E."/>
            <person name="Besansky N."/>
            <person name="Howell P."/>
            <person name="Walton C."/>
            <person name="Young S.K."/>
            <person name="Zeng Q."/>
            <person name="Gargeya S."/>
            <person name="Fitzgerald M."/>
            <person name="Haas B."/>
            <person name="Abouelleil A."/>
            <person name="Allen A.W."/>
            <person name="Alvarado L."/>
            <person name="Arachchi H.M."/>
            <person name="Berlin A.M."/>
            <person name="Chapman S.B."/>
            <person name="Gainer-Dewar J."/>
            <person name="Goldberg J."/>
            <person name="Griggs A."/>
            <person name="Gujja S."/>
            <person name="Hansen M."/>
            <person name="Howarth C."/>
            <person name="Imamovic A."/>
            <person name="Ireland A."/>
            <person name="Larimer J."/>
            <person name="McCowan C."/>
            <person name="Murphy C."/>
            <person name="Pearson M."/>
            <person name="Poon T.W."/>
            <person name="Priest M."/>
            <person name="Roberts A."/>
            <person name="Saif S."/>
            <person name="Shea T."/>
            <person name="Sisk P."/>
            <person name="Sykes S."/>
            <person name="Wortman J."/>
            <person name="Nusbaum C."/>
            <person name="Birren B."/>
        </authorList>
    </citation>
    <scope>NUCLEOTIDE SEQUENCE [LARGE SCALE GENOMIC DNA]</scope>
    <source>
        <strain evidence="6">maculatus3</strain>
    </source>
</reference>
<evidence type="ECO:0000259" key="4">
    <source>
        <dbReference type="PROSITE" id="PS51842"/>
    </source>
</evidence>
<dbReference type="PANTHER" id="PTHR45721">
    <property type="entry name" value="LAMIN DM0-RELATED"/>
    <property type="match status" value="1"/>
</dbReference>